<comment type="caution">
    <text evidence="4">The sequence shown here is derived from an EMBL/GenBank/DDBJ whole genome shotgun (WGS) entry which is preliminary data.</text>
</comment>
<dbReference type="Pfam" id="PF05598">
    <property type="entry name" value="DUF772"/>
    <property type="match status" value="1"/>
</dbReference>
<dbReference type="NCBIfam" id="NF033551">
    <property type="entry name" value="transpos_IS1182"/>
    <property type="match status" value="1"/>
</dbReference>
<proteinExistence type="predicted"/>
<gene>
    <name evidence="4" type="ORF">P3W85_45140</name>
</gene>
<dbReference type="InterPro" id="IPR002559">
    <property type="entry name" value="Transposase_11"/>
</dbReference>
<organism evidence="4 5">
    <name type="scientific">Cupriavidus basilensis</name>
    <dbReference type="NCBI Taxonomy" id="68895"/>
    <lineage>
        <taxon>Bacteria</taxon>
        <taxon>Pseudomonadati</taxon>
        <taxon>Pseudomonadota</taxon>
        <taxon>Betaproteobacteria</taxon>
        <taxon>Burkholderiales</taxon>
        <taxon>Burkholderiaceae</taxon>
        <taxon>Cupriavidus</taxon>
    </lineage>
</organism>
<evidence type="ECO:0000313" key="4">
    <source>
        <dbReference type="EMBL" id="MDF3840061.1"/>
    </source>
</evidence>
<accession>A0ABT6B5A2</accession>
<dbReference type="PANTHER" id="PTHR33408">
    <property type="entry name" value="TRANSPOSASE"/>
    <property type="match status" value="1"/>
</dbReference>
<dbReference type="InterPro" id="IPR008490">
    <property type="entry name" value="Transposase_InsH_N"/>
</dbReference>
<feature type="coiled-coil region" evidence="1">
    <location>
        <begin position="171"/>
        <end position="227"/>
    </location>
</feature>
<keyword evidence="1" id="KW-0175">Coiled coil</keyword>
<sequence length="486" mass="55391">MRRFIEGEDRKQATLLPECLDDFIVEDNPATIIDAFVEELDLESLGFEGANPSTTGRPSYGRPSYHPAVLLKIYIYGYLNRVQSSRRLERECQRNIELMWLTGRLAPDFKTIADFRRDNGTGIRNVCRRFVVLCRDLKLFSQALVAIDGSKFKAVNTRDRNFTAGKVDKRQQQIEERIQRYLSALETADRTQPAEMGLKTTRLREKIAQLRQQMHSLDQIKEELKTLPDGQISMTDPDARSMATSGKGSGMVGYNVQMAVDAKHHLVVAHEVTNIGNDRAQLNSMARAARDAMGKTRLKAIADRGYFSAQEIKACADTGIAAILPKPTTSSAKAGGRFDRADFIYIARDDEYLCPAGERAIYRFTREEHGLQLRRYWSSACPQCTMRSQCTPSPYRRISRWEHEEVLEAVQRRLDKTPDAMTVRRRTVEHVFGTFKHWMGYTHFLTRTLPNVGTEISLHVLAYNLKRVLRILGFSKTMKAMRLVGA</sequence>
<keyword evidence="5" id="KW-1185">Reference proteome</keyword>
<evidence type="ECO:0000259" key="3">
    <source>
        <dbReference type="Pfam" id="PF05598"/>
    </source>
</evidence>
<reference evidence="4 5" key="1">
    <citation type="submission" date="2023-03" db="EMBL/GenBank/DDBJ databases">
        <title>Draft assemblies of triclosan tolerant bacteria isolated from returned activated sludge.</title>
        <authorList>
            <person name="Van Hamelsveld S."/>
        </authorList>
    </citation>
    <scope>NUCLEOTIDE SEQUENCE [LARGE SCALE GENOMIC DNA]</scope>
    <source>
        <strain evidence="4 5">GW210010_S58</strain>
    </source>
</reference>
<dbReference type="PANTHER" id="PTHR33408:SF2">
    <property type="entry name" value="TRANSPOSASE DDE DOMAIN-CONTAINING PROTEIN"/>
    <property type="match status" value="1"/>
</dbReference>
<feature type="domain" description="Transposase IS4-like" evidence="2">
    <location>
        <begin position="244"/>
        <end position="465"/>
    </location>
</feature>
<name>A0ABT6B5A2_9BURK</name>
<evidence type="ECO:0000256" key="1">
    <source>
        <dbReference type="SAM" id="Coils"/>
    </source>
</evidence>
<feature type="domain" description="Transposase InsH N-terminal" evidence="3">
    <location>
        <begin position="19"/>
        <end position="117"/>
    </location>
</feature>
<evidence type="ECO:0000259" key="2">
    <source>
        <dbReference type="Pfam" id="PF01609"/>
    </source>
</evidence>
<protein>
    <submittedName>
        <fullName evidence="4">IS1182 family transposase</fullName>
    </submittedName>
</protein>
<dbReference type="Pfam" id="PF01609">
    <property type="entry name" value="DDE_Tnp_1"/>
    <property type="match status" value="1"/>
</dbReference>
<dbReference type="InterPro" id="IPR047629">
    <property type="entry name" value="IS1182_transpos"/>
</dbReference>
<dbReference type="RefSeq" id="WP_276269623.1">
    <property type="nucleotide sequence ID" value="NZ_JARJLM010000734.1"/>
</dbReference>
<evidence type="ECO:0000313" key="5">
    <source>
        <dbReference type="Proteomes" id="UP001216674"/>
    </source>
</evidence>
<dbReference type="Proteomes" id="UP001216674">
    <property type="component" value="Unassembled WGS sequence"/>
</dbReference>
<dbReference type="EMBL" id="JARJLM010000734">
    <property type="protein sequence ID" value="MDF3840061.1"/>
    <property type="molecule type" value="Genomic_DNA"/>
</dbReference>